<gene>
    <name evidence="3" type="ORF">ATJ88_2178</name>
</gene>
<evidence type="ECO:0000259" key="1">
    <source>
        <dbReference type="Pfam" id="PF18367"/>
    </source>
</evidence>
<evidence type="ECO:0000259" key="2">
    <source>
        <dbReference type="Pfam" id="PF21531"/>
    </source>
</evidence>
<feature type="domain" description="Rv2175c C-terminal" evidence="1">
    <location>
        <begin position="71"/>
        <end position="126"/>
    </location>
</feature>
<dbReference type="RefSeq" id="WP_098463830.1">
    <property type="nucleotide sequence ID" value="NZ_PDJJ01000001.1"/>
</dbReference>
<evidence type="ECO:0000313" key="4">
    <source>
        <dbReference type="Proteomes" id="UP000224130"/>
    </source>
</evidence>
<dbReference type="GO" id="GO:0003677">
    <property type="term" value="F:DNA binding"/>
    <property type="evidence" value="ECO:0007669"/>
    <property type="project" value="InterPro"/>
</dbReference>
<protein>
    <submittedName>
        <fullName evidence="3">Uncharacterized protein</fullName>
    </submittedName>
</protein>
<dbReference type="InterPro" id="IPR041098">
    <property type="entry name" value="Rv2175c_C"/>
</dbReference>
<organism evidence="3 4">
    <name type="scientific">Isoptericola jiangsuensis</name>
    <dbReference type="NCBI Taxonomy" id="548579"/>
    <lineage>
        <taxon>Bacteria</taxon>
        <taxon>Bacillati</taxon>
        <taxon>Actinomycetota</taxon>
        <taxon>Actinomycetes</taxon>
        <taxon>Micrococcales</taxon>
        <taxon>Promicromonosporaceae</taxon>
        <taxon>Isoptericola</taxon>
    </lineage>
</organism>
<keyword evidence="4" id="KW-1185">Reference proteome</keyword>
<dbReference type="InterPro" id="IPR048576">
    <property type="entry name" value="Rv2175c_wHTH"/>
</dbReference>
<name>A0A2A9EY82_9MICO</name>
<accession>A0A2A9EY82</accession>
<dbReference type="Pfam" id="PF21531">
    <property type="entry name" value="Rv2175c_wHTH"/>
    <property type="match status" value="1"/>
</dbReference>
<comment type="caution">
    <text evidence="3">The sequence shown here is derived from an EMBL/GenBank/DDBJ whole genome shotgun (WGS) entry which is preliminary data.</text>
</comment>
<dbReference type="OrthoDB" id="3784042at2"/>
<sequence length="126" mass="13807">MNDIHESTLDDLVGDWLTLPDVADVLDLEIRRVRGLVADRHLLGVKRGERTTFQVPAAFLVTTDDGTHVLETLRGTATLLQDAGFDDAEALRWLFTGQDTLGGETPVAAMRAGRRAEVRRLAQALA</sequence>
<dbReference type="EMBL" id="PDJJ01000001">
    <property type="protein sequence ID" value="PFG43481.1"/>
    <property type="molecule type" value="Genomic_DNA"/>
</dbReference>
<evidence type="ECO:0000313" key="3">
    <source>
        <dbReference type="EMBL" id="PFG43481.1"/>
    </source>
</evidence>
<reference evidence="3 4" key="1">
    <citation type="submission" date="2017-10" db="EMBL/GenBank/DDBJ databases">
        <title>Sequencing the genomes of 1000 actinobacteria strains.</title>
        <authorList>
            <person name="Klenk H.-P."/>
        </authorList>
    </citation>
    <scope>NUCLEOTIDE SEQUENCE [LARGE SCALE GENOMIC DNA]</scope>
    <source>
        <strain evidence="3 4">DSM 21863</strain>
    </source>
</reference>
<dbReference type="Pfam" id="PF18367">
    <property type="entry name" value="Rv2175c_C"/>
    <property type="match status" value="1"/>
</dbReference>
<feature type="domain" description="DNA-binding protein Rv2175c wHTH" evidence="2">
    <location>
        <begin position="15"/>
        <end position="60"/>
    </location>
</feature>
<proteinExistence type="predicted"/>
<dbReference type="Proteomes" id="UP000224130">
    <property type="component" value="Unassembled WGS sequence"/>
</dbReference>
<dbReference type="AlphaFoldDB" id="A0A2A9EY82"/>